<evidence type="ECO:0000313" key="1">
    <source>
        <dbReference type="EMBL" id="EEV02524.1"/>
    </source>
</evidence>
<dbReference type="HOGENOM" id="CLU_2635814_0_0_9"/>
<accession>C7G6M8</accession>
<dbReference type="EMBL" id="ABYJ02000027">
    <property type="protein sequence ID" value="EEV02524.1"/>
    <property type="molecule type" value="Genomic_DNA"/>
</dbReference>
<comment type="caution">
    <text evidence="1">The sequence shown here is derived from an EMBL/GenBank/DDBJ whole genome shotgun (WGS) entry which is preliminary data.</text>
</comment>
<proteinExistence type="predicted"/>
<protein>
    <submittedName>
        <fullName evidence="1">Uncharacterized protein</fullName>
    </submittedName>
</protein>
<gene>
    <name evidence="1" type="ORF">ROSINTL182_05542</name>
</gene>
<dbReference type="AlphaFoldDB" id="C7G6M8"/>
<reference evidence="1 2" key="1">
    <citation type="submission" date="2009-08" db="EMBL/GenBank/DDBJ databases">
        <authorList>
            <person name="Weinstock G."/>
            <person name="Sodergren E."/>
            <person name="Clifton S."/>
            <person name="Fulton L."/>
            <person name="Fulton B."/>
            <person name="Courtney L."/>
            <person name="Fronick C."/>
            <person name="Harrison M."/>
            <person name="Strong C."/>
            <person name="Farmer C."/>
            <person name="Delahaunty K."/>
            <person name="Markovic C."/>
            <person name="Hall O."/>
            <person name="Minx P."/>
            <person name="Tomlinson C."/>
            <person name="Mitreva M."/>
            <person name="Nelson J."/>
            <person name="Hou S."/>
            <person name="Wollam A."/>
            <person name="Pepin K.H."/>
            <person name="Johnson M."/>
            <person name="Bhonagiri V."/>
            <person name="Nash W.E."/>
            <person name="Warren W."/>
            <person name="Chinwalla A."/>
            <person name="Mardis E.R."/>
            <person name="Wilson R.K."/>
        </authorList>
    </citation>
    <scope>NUCLEOTIDE SEQUENCE [LARGE SCALE GENOMIC DNA]</scope>
    <source>
        <strain evidence="1 2">L1-82</strain>
    </source>
</reference>
<evidence type="ECO:0000313" key="2">
    <source>
        <dbReference type="Proteomes" id="UP000004828"/>
    </source>
</evidence>
<sequence length="77" mass="8612">MHYGNNECIITSEIGSDGSCGSRNVSESRWMVRTGTGKCLSTSGVSDESHGVVSHSIRIERSLQKDFHKKLWIRMLQ</sequence>
<dbReference type="Proteomes" id="UP000004828">
    <property type="component" value="Unassembled WGS sequence"/>
</dbReference>
<name>C7G6M8_9FIRM</name>
<organism evidence="1 2">
    <name type="scientific">Roseburia intestinalis L1-82</name>
    <dbReference type="NCBI Taxonomy" id="536231"/>
    <lineage>
        <taxon>Bacteria</taxon>
        <taxon>Bacillati</taxon>
        <taxon>Bacillota</taxon>
        <taxon>Clostridia</taxon>
        <taxon>Lachnospirales</taxon>
        <taxon>Lachnospiraceae</taxon>
        <taxon>Roseburia</taxon>
    </lineage>
</organism>